<comment type="caution">
    <text evidence="2">The sequence shown here is derived from an EMBL/GenBank/DDBJ whole genome shotgun (WGS) entry which is preliminary data.</text>
</comment>
<evidence type="ECO:0000313" key="2">
    <source>
        <dbReference type="EMBL" id="KXS97790.1"/>
    </source>
</evidence>
<feature type="compositionally biased region" description="Basic residues" evidence="1">
    <location>
        <begin position="34"/>
        <end position="45"/>
    </location>
</feature>
<feature type="compositionally biased region" description="Basic and acidic residues" evidence="1">
    <location>
        <begin position="46"/>
        <end position="55"/>
    </location>
</feature>
<dbReference type="EMBL" id="LFZN01000133">
    <property type="protein sequence ID" value="KXS97790.1"/>
    <property type="molecule type" value="Genomic_DNA"/>
</dbReference>
<feature type="region of interest" description="Disordered" evidence="1">
    <location>
        <begin position="116"/>
        <end position="146"/>
    </location>
</feature>
<keyword evidence="3" id="KW-1185">Reference proteome</keyword>
<evidence type="ECO:0000313" key="3">
    <source>
        <dbReference type="Proteomes" id="UP000070133"/>
    </source>
</evidence>
<name>A0A139H5N6_9PEZI</name>
<protein>
    <submittedName>
        <fullName evidence="2">Uncharacterized protein</fullName>
    </submittedName>
</protein>
<gene>
    <name evidence="2" type="ORF">AC578_4363</name>
</gene>
<feature type="region of interest" description="Disordered" evidence="1">
    <location>
        <begin position="34"/>
        <end position="68"/>
    </location>
</feature>
<dbReference type="Proteomes" id="UP000070133">
    <property type="component" value="Unassembled WGS sequence"/>
</dbReference>
<evidence type="ECO:0000256" key="1">
    <source>
        <dbReference type="SAM" id="MobiDB-lite"/>
    </source>
</evidence>
<dbReference type="AlphaFoldDB" id="A0A139H5N6"/>
<accession>A0A139H5N6</accession>
<sequence>MNTVRDNIDTDWKSQWVFRTRDLLYLLLPLPAHRTRTPSKNNNRKIHSDSSESRWHNPLHVHSRQNPRPGVCPVFAARLVAAALADEDGEPDIESLATADDFAPADDGAAMLGLGVAGQQATNDEDPLPDDLPLPPDEELAAATNY</sequence>
<proteinExistence type="predicted"/>
<organism evidence="2 3">
    <name type="scientific">Pseudocercospora eumusae</name>
    <dbReference type="NCBI Taxonomy" id="321146"/>
    <lineage>
        <taxon>Eukaryota</taxon>
        <taxon>Fungi</taxon>
        <taxon>Dikarya</taxon>
        <taxon>Ascomycota</taxon>
        <taxon>Pezizomycotina</taxon>
        <taxon>Dothideomycetes</taxon>
        <taxon>Dothideomycetidae</taxon>
        <taxon>Mycosphaerellales</taxon>
        <taxon>Mycosphaerellaceae</taxon>
        <taxon>Pseudocercospora</taxon>
    </lineage>
</organism>
<reference evidence="2 3" key="1">
    <citation type="submission" date="2015-07" db="EMBL/GenBank/DDBJ databases">
        <title>Comparative genomics of the Sigatoka disease complex on banana suggests a link between parallel evolutionary changes in Pseudocercospora fijiensis and Pseudocercospora eumusae and increased virulence on the banana host.</title>
        <authorList>
            <person name="Chang T.-C."/>
            <person name="Salvucci A."/>
            <person name="Crous P.W."/>
            <person name="Stergiopoulos I."/>
        </authorList>
    </citation>
    <scope>NUCLEOTIDE SEQUENCE [LARGE SCALE GENOMIC DNA]</scope>
    <source>
        <strain evidence="2 3">CBS 114824</strain>
    </source>
</reference>